<feature type="compositionally biased region" description="Low complexity" evidence="1">
    <location>
        <begin position="47"/>
        <end position="59"/>
    </location>
</feature>
<gene>
    <name evidence="2" type="ORF">AUC44_12210</name>
</gene>
<feature type="compositionally biased region" description="Polar residues" evidence="1">
    <location>
        <begin position="84"/>
        <end position="96"/>
    </location>
</feature>
<feature type="compositionally biased region" description="Polar residues" evidence="1">
    <location>
        <begin position="60"/>
        <end position="69"/>
    </location>
</feature>
<keyword evidence="3" id="KW-1185">Reference proteome</keyword>
<dbReference type="Proteomes" id="UP000060071">
    <property type="component" value="Chromosome"/>
</dbReference>
<dbReference type="EMBL" id="CP013910">
    <property type="protein sequence ID" value="ALW89566.1"/>
    <property type="molecule type" value="Genomic_DNA"/>
</dbReference>
<evidence type="ECO:0000313" key="3">
    <source>
        <dbReference type="Proteomes" id="UP000060071"/>
    </source>
</evidence>
<organism evidence="2 3">
    <name type="scientific">Deinococcus actinosclerus</name>
    <dbReference type="NCBI Taxonomy" id="1768108"/>
    <lineage>
        <taxon>Bacteria</taxon>
        <taxon>Thermotogati</taxon>
        <taxon>Deinococcota</taxon>
        <taxon>Deinococci</taxon>
        <taxon>Deinococcales</taxon>
        <taxon>Deinococcaceae</taxon>
        <taxon>Deinococcus</taxon>
    </lineage>
</organism>
<evidence type="ECO:0000256" key="1">
    <source>
        <dbReference type="SAM" id="MobiDB-lite"/>
    </source>
</evidence>
<accession>A0ABM5X741</accession>
<proteinExistence type="predicted"/>
<feature type="region of interest" description="Disordered" evidence="1">
    <location>
        <begin position="45"/>
        <end position="105"/>
    </location>
</feature>
<evidence type="ECO:0000313" key="2">
    <source>
        <dbReference type="EMBL" id="ALW89566.1"/>
    </source>
</evidence>
<sequence>MTPRTPARTPLKLFDARRATGTLLLLTGSLSLGLTTLWLDRSAHAVQAQTATQPDTTDTWASAPTQSGVQEDDWQASGDDWTQAAPQGSFDSQPAQSARGWSRGS</sequence>
<dbReference type="RefSeq" id="WP_062159004.1">
    <property type="nucleotide sequence ID" value="NZ_CP013910.1"/>
</dbReference>
<protein>
    <submittedName>
        <fullName evidence="2">Uncharacterized protein</fullName>
    </submittedName>
</protein>
<reference evidence="2 3" key="1">
    <citation type="submission" date="2015-12" db="EMBL/GenBank/DDBJ databases">
        <authorList>
            <person name="Kim M.K."/>
            <person name="Srinivasan S."/>
            <person name="Lee J.-J."/>
            <person name="Kim K."/>
        </authorList>
    </citation>
    <scope>NUCLEOTIDE SEQUENCE [LARGE SCALE GENOMIC DNA]</scope>
    <source>
        <strain evidence="2 3">BM2</strain>
    </source>
</reference>
<name>A0ABM5X741_9DEIO</name>